<dbReference type="PANTHER" id="PTHR33221:SF2">
    <property type="entry name" value="TRANSCRIPTIONAL REGULATOR"/>
    <property type="match status" value="1"/>
</dbReference>
<sequence>MLRLARLADYGLLIASSLEEPGKALVKLDQVADQTKLPIPTVRKIMKLLVDGGVVHSERGVKGGYCLSDAAYNISIARILRAVEGGVALTDCCAEERVCDVMHACTVHSNWSVINQTVSEIFERLTLRDMSRRLSKADVISKVRTDDDVDLVMLSELAS</sequence>
<dbReference type="AlphaFoldDB" id="Q2SM45"/>
<dbReference type="SUPFAM" id="SSF46785">
    <property type="entry name" value="Winged helix' DNA-binding domain"/>
    <property type="match status" value="1"/>
</dbReference>
<gene>
    <name evidence="1" type="ordered locus">HCH_01417</name>
</gene>
<reference evidence="1 2" key="1">
    <citation type="journal article" date="2005" name="Nucleic Acids Res.">
        <title>Genomic blueprint of Hahella chejuensis, a marine microbe producing an algicidal agent.</title>
        <authorList>
            <person name="Jeong H."/>
            <person name="Yim J.H."/>
            <person name="Lee C."/>
            <person name="Choi S.-H."/>
            <person name="Park Y.K."/>
            <person name="Yoon S.H."/>
            <person name="Hur C.-G."/>
            <person name="Kang H.-Y."/>
            <person name="Kim D."/>
            <person name="Lee H.H."/>
            <person name="Park K.H."/>
            <person name="Park S.-H."/>
            <person name="Park H.-S."/>
            <person name="Lee H.K."/>
            <person name="Oh T.K."/>
            <person name="Kim J.F."/>
        </authorList>
    </citation>
    <scope>NUCLEOTIDE SEQUENCE [LARGE SCALE GENOMIC DNA]</scope>
    <source>
        <strain evidence="1 2">KCTC 2396</strain>
    </source>
</reference>
<organism evidence="1 2">
    <name type="scientific">Hahella chejuensis (strain KCTC 2396)</name>
    <dbReference type="NCBI Taxonomy" id="349521"/>
    <lineage>
        <taxon>Bacteria</taxon>
        <taxon>Pseudomonadati</taxon>
        <taxon>Pseudomonadota</taxon>
        <taxon>Gammaproteobacteria</taxon>
        <taxon>Oceanospirillales</taxon>
        <taxon>Hahellaceae</taxon>
        <taxon>Hahella</taxon>
    </lineage>
</organism>
<evidence type="ECO:0000313" key="1">
    <source>
        <dbReference type="EMBL" id="ABC28279.1"/>
    </source>
</evidence>
<protein>
    <submittedName>
        <fullName evidence="1">Predicted transcriptional regulator</fullName>
    </submittedName>
</protein>
<dbReference type="Gene3D" id="1.10.10.10">
    <property type="entry name" value="Winged helix-like DNA-binding domain superfamily/Winged helix DNA-binding domain"/>
    <property type="match status" value="1"/>
</dbReference>
<dbReference type="InterPro" id="IPR036390">
    <property type="entry name" value="WH_DNA-bd_sf"/>
</dbReference>
<dbReference type="EMBL" id="CP000155">
    <property type="protein sequence ID" value="ABC28279.1"/>
    <property type="molecule type" value="Genomic_DNA"/>
</dbReference>
<dbReference type="GO" id="GO:0005829">
    <property type="term" value="C:cytosol"/>
    <property type="evidence" value="ECO:0007669"/>
    <property type="project" value="TreeGrafter"/>
</dbReference>
<dbReference type="RefSeq" id="WP_011395352.1">
    <property type="nucleotide sequence ID" value="NC_007645.1"/>
</dbReference>
<dbReference type="InterPro" id="IPR036388">
    <property type="entry name" value="WH-like_DNA-bd_sf"/>
</dbReference>
<dbReference type="InterPro" id="IPR014290">
    <property type="entry name" value="SUF_FeS_clus_asmbl_reg"/>
</dbReference>
<proteinExistence type="predicted"/>
<dbReference type="PROSITE" id="PS51197">
    <property type="entry name" value="HTH_RRF2_2"/>
    <property type="match status" value="1"/>
</dbReference>
<dbReference type="HOGENOM" id="CLU_107144_1_2_6"/>
<dbReference type="InterPro" id="IPR000944">
    <property type="entry name" value="Tscrpt_reg_Rrf2"/>
</dbReference>
<dbReference type="Proteomes" id="UP000000238">
    <property type="component" value="Chromosome"/>
</dbReference>
<dbReference type="KEGG" id="hch:HCH_01417"/>
<keyword evidence="2" id="KW-1185">Reference proteome</keyword>
<dbReference type="PROSITE" id="PS01332">
    <property type="entry name" value="HTH_RRF2_1"/>
    <property type="match status" value="1"/>
</dbReference>
<evidence type="ECO:0000313" key="2">
    <source>
        <dbReference type="Proteomes" id="UP000000238"/>
    </source>
</evidence>
<dbReference type="OrthoDB" id="9808360at2"/>
<dbReference type="NCBIfam" id="TIGR02944">
    <property type="entry name" value="suf_reg_Xantho"/>
    <property type="match status" value="1"/>
</dbReference>
<dbReference type="eggNOG" id="COG1959">
    <property type="taxonomic scope" value="Bacteria"/>
</dbReference>
<dbReference type="NCBIfam" id="TIGR00738">
    <property type="entry name" value="rrf2_super"/>
    <property type="match status" value="1"/>
</dbReference>
<dbReference type="Pfam" id="PF02082">
    <property type="entry name" value="Rrf2"/>
    <property type="match status" value="1"/>
</dbReference>
<dbReference type="GO" id="GO:0003700">
    <property type="term" value="F:DNA-binding transcription factor activity"/>
    <property type="evidence" value="ECO:0007669"/>
    <property type="project" value="TreeGrafter"/>
</dbReference>
<name>Q2SM45_HAHCH</name>
<dbReference type="PANTHER" id="PTHR33221">
    <property type="entry name" value="WINGED HELIX-TURN-HELIX TRANSCRIPTIONAL REGULATOR, RRF2 FAMILY"/>
    <property type="match status" value="1"/>
</dbReference>
<dbReference type="STRING" id="349521.HCH_01417"/>
<accession>Q2SM45</accession>
<dbReference type="InterPro" id="IPR030489">
    <property type="entry name" value="TR_Rrf2-type_CS"/>
</dbReference>